<protein>
    <recommendedName>
        <fullName evidence="2">Replication protein A 70 kDa DNA-binding subunit B/D first OB fold domain-containing protein</fullName>
    </recommendedName>
</protein>
<evidence type="ECO:0000313" key="4">
    <source>
        <dbReference type="Proteomes" id="UP000694251"/>
    </source>
</evidence>
<comment type="caution">
    <text evidence="3">The sequence shown here is derived from an EMBL/GenBank/DDBJ whole genome shotgun (WGS) entry which is preliminary data.</text>
</comment>
<evidence type="ECO:0000313" key="3">
    <source>
        <dbReference type="EMBL" id="KAG7554893.1"/>
    </source>
</evidence>
<feature type="region of interest" description="Disordered" evidence="1">
    <location>
        <begin position="246"/>
        <end position="297"/>
    </location>
</feature>
<feature type="domain" description="Replication protein A 70 kDa DNA-binding subunit B/D first OB fold" evidence="2">
    <location>
        <begin position="6"/>
        <end position="105"/>
    </location>
</feature>
<dbReference type="CDD" id="cd04480">
    <property type="entry name" value="RPA1_DBD_A_like"/>
    <property type="match status" value="1"/>
</dbReference>
<feature type="compositionally biased region" description="Basic and acidic residues" evidence="1">
    <location>
        <begin position="345"/>
        <end position="355"/>
    </location>
</feature>
<dbReference type="Pfam" id="PF02721">
    <property type="entry name" value="DUF223"/>
    <property type="match status" value="1"/>
</dbReference>
<gene>
    <name evidence="3" type="ORF">ISN44_As11g010930</name>
</gene>
<proteinExistence type="predicted"/>
<feature type="compositionally biased region" description="Acidic residues" evidence="1">
    <location>
        <begin position="246"/>
        <end position="281"/>
    </location>
</feature>
<sequence>MRYKMFDDVSRLNSSKGDWVIRVKVLCLWQQNLRGLGTSLEVILSDSKGSKVQASFRGCAYHRSGAKITFGDWFDLNDFKVLEQYGSCKATDHRYKIIVLYSTEIVIADVMGDENYINFVDFSKITDGVHCDDCLVDVIRQVVHVGEFPTWDGLNVCRKGNDSDKDDYNSDDIDELDGDGECGKESCAEDVVHVEDDPAYQIDDDDKVEDIDNDDECIVSIEANGLEPGEDEYDLVEDCDECDCCDESDYEDEEHEDLCEVEDDEYEDGDEDDEDDGDEGYSEMTESKEESLDDCDCETVEKQCPDKVDEYSMYHKISLTFVTPDSELLDDYDSDNDEDLVGGEESGKESGKDESACVEDDSAYEVDEDEGRKQRRM</sequence>
<feature type="compositionally biased region" description="Acidic residues" evidence="1">
    <location>
        <begin position="327"/>
        <end position="342"/>
    </location>
</feature>
<name>A0A8T1Z9B2_ARASU</name>
<dbReference type="OrthoDB" id="1023305at2759"/>
<dbReference type="Proteomes" id="UP000694251">
    <property type="component" value="Chromosome 11"/>
</dbReference>
<feature type="region of interest" description="Disordered" evidence="1">
    <location>
        <begin position="323"/>
        <end position="377"/>
    </location>
</feature>
<dbReference type="AlphaFoldDB" id="A0A8T1Z9B2"/>
<keyword evidence="4" id="KW-1185">Reference proteome</keyword>
<evidence type="ECO:0000259" key="2">
    <source>
        <dbReference type="Pfam" id="PF02721"/>
    </source>
</evidence>
<dbReference type="EMBL" id="JAEFBJ010000011">
    <property type="protein sequence ID" value="KAG7554893.1"/>
    <property type="molecule type" value="Genomic_DNA"/>
</dbReference>
<organism evidence="3 4">
    <name type="scientific">Arabidopsis suecica</name>
    <name type="common">Swedish thale-cress</name>
    <name type="synonym">Cardaminopsis suecica</name>
    <dbReference type="NCBI Taxonomy" id="45249"/>
    <lineage>
        <taxon>Eukaryota</taxon>
        <taxon>Viridiplantae</taxon>
        <taxon>Streptophyta</taxon>
        <taxon>Embryophyta</taxon>
        <taxon>Tracheophyta</taxon>
        <taxon>Spermatophyta</taxon>
        <taxon>Magnoliopsida</taxon>
        <taxon>eudicotyledons</taxon>
        <taxon>Gunneridae</taxon>
        <taxon>Pentapetalae</taxon>
        <taxon>rosids</taxon>
        <taxon>malvids</taxon>
        <taxon>Brassicales</taxon>
        <taxon>Brassicaceae</taxon>
        <taxon>Camelineae</taxon>
        <taxon>Arabidopsis</taxon>
    </lineage>
</organism>
<reference evidence="3 4" key="1">
    <citation type="submission" date="2020-12" db="EMBL/GenBank/DDBJ databases">
        <title>Concerted genomic and epigenomic changes stabilize Arabidopsis allopolyploids.</title>
        <authorList>
            <person name="Chen Z."/>
        </authorList>
    </citation>
    <scope>NUCLEOTIDE SEQUENCE [LARGE SCALE GENOMIC DNA]</scope>
    <source>
        <strain evidence="3">As9502</strain>
        <tissue evidence="3">Leaf</tissue>
    </source>
</reference>
<accession>A0A8T1Z9B2</accession>
<evidence type="ECO:0000256" key="1">
    <source>
        <dbReference type="SAM" id="MobiDB-lite"/>
    </source>
</evidence>
<feature type="compositionally biased region" description="Acidic residues" evidence="1">
    <location>
        <begin position="356"/>
        <end position="369"/>
    </location>
</feature>
<dbReference type="InterPro" id="IPR003871">
    <property type="entry name" value="RFA1B/D_OB_1st"/>
</dbReference>